<dbReference type="EMBL" id="JBBYHV010000002">
    <property type="protein sequence ID" value="MEL1251512.1"/>
    <property type="molecule type" value="Genomic_DNA"/>
</dbReference>
<protein>
    <submittedName>
        <fullName evidence="2">VOC family protein</fullName>
    </submittedName>
</protein>
<name>A0ABU9III2_9SPHN</name>
<dbReference type="CDD" id="cd07262">
    <property type="entry name" value="VOC_like"/>
    <property type="match status" value="1"/>
</dbReference>
<feature type="domain" description="Glyoxalase/fosfomycin resistance/dioxygenase" evidence="1">
    <location>
        <begin position="5"/>
        <end position="122"/>
    </location>
</feature>
<dbReference type="PANTHER" id="PTHR35006:SF1">
    <property type="entry name" value="BLL2941 PROTEIN"/>
    <property type="match status" value="1"/>
</dbReference>
<dbReference type="Proteomes" id="UP001497045">
    <property type="component" value="Unassembled WGS sequence"/>
</dbReference>
<sequence length="130" mass="13211">MAGIFTHVRVGSSDPAASIAFYDATFAALGIPGQHHEGIHAMYGDHGTGMFMVGPPADGESATCANGGTIGLAAPNAEAVHAWHAAGMANGGTDEGAPGPRDYGEKPMVGAYLRDPVGNKLCAFWVDLGE</sequence>
<accession>A0ABU9III2</accession>
<evidence type="ECO:0000259" key="1">
    <source>
        <dbReference type="Pfam" id="PF00903"/>
    </source>
</evidence>
<dbReference type="RefSeq" id="WP_341674063.1">
    <property type="nucleotide sequence ID" value="NZ_JBBYHV010000002.1"/>
</dbReference>
<reference evidence="2 3" key="1">
    <citation type="submission" date="2024-04" db="EMBL/GenBank/DDBJ databases">
        <title>Aurantiacibacter sp. DGU6 16S ribosomal RNA gene Genome sequencing and assembly.</title>
        <authorList>
            <person name="Park S."/>
        </authorList>
    </citation>
    <scope>NUCLEOTIDE SEQUENCE [LARGE SCALE GENOMIC DNA]</scope>
    <source>
        <strain evidence="2 3">DGU6</strain>
    </source>
</reference>
<organism evidence="2 3">
    <name type="scientific">Aurantiacibacter gilvus</name>
    <dbReference type="NCBI Taxonomy" id="3139141"/>
    <lineage>
        <taxon>Bacteria</taxon>
        <taxon>Pseudomonadati</taxon>
        <taxon>Pseudomonadota</taxon>
        <taxon>Alphaproteobacteria</taxon>
        <taxon>Sphingomonadales</taxon>
        <taxon>Erythrobacteraceae</taxon>
        <taxon>Aurantiacibacter</taxon>
    </lineage>
</organism>
<keyword evidence="3" id="KW-1185">Reference proteome</keyword>
<dbReference type="InterPro" id="IPR029068">
    <property type="entry name" value="Glyas_Bleomycin-R_OHBP_Dase"/>
</dbReference>
<dbReference type="Pfam" id="PF00903">
    <property type="entry name" value="Glyoxalase"/>
    <property type="match status" value="1"/>
</dbReference>
<dbReference type="InterPro" id="IPR004360">
    <property type="entry name" value="Glyas_Fos-R_dOase_dom"/>
</dbReference>
<dbReference type="SUPFAM" id="SSF54593">
    <property type="entry name" value="Glyoxalase/Bleomycin resistance protein/Dihydroxybiphenyl dioxygenase"/>
    <property type="match status" value="1"/>
</dbReference>
<gene>
    <name evidence="2" type="ORF">AAEO60_12620</name>
</gene>
<evidence type="ECO:0000313" key="3">
    <source>
        <dbReference type="Proteomes" id="UP001497045"/>
    </source>
</evidence>
<dbReference type="PANTHER" id="PTHR35006">
    <property type="entry name" value="GLYOXALASE FAMILY PROTEIN (AFU_ORTHOLOGUE AFUA_5G14830)"/>
    <property type="match status" value="1"/>
</dbReference>
<proteinExistence type="predicted"/>
<dbReference type="Gene3D" id="3.10.180.10">
    <property type="entry name" value="2,3-Dihydroxybiphenyl 1,2-Dioxygenase, domain 1"/>
    <property type="match status" value="1"/>
</dbReference>
<evidence type="ECO:0000313" key="2">
    <source>
        <dbReference type="EMBL" id="MEL1251512.1"/>
    </source>
</evidence>
<comment type="caution">
    <text evidence="2">The sequence shown here is derived from an EMBL/GenBank/DDBJ whole genome shotgun (WGS) entry which is preliminary data.</text>
</comment>